<proteinExistence type="predicted"/>
<name>I0AGW0_IGNAJ</name>
<dbReference type="OrthoDB" id="1120007at2"/>
<protein>
    <submittedName>
        <fullName evidence="1">Uncharacterized protein</fullName>
    </submittedName>
</protein>
<dbReference type="AlphaFoldDB" id="I0AGW0"/>
<sequence>MKDLIKLFFFIMIILLNISCELNDSLEDGYYHDWSFDYLQSTSNDNRISDSIKTLYKTDASILALRIMITDTFARDNIAEINENLIDEIYRGLICVYNLKNYRPINIFVDNFKIHAWEDPSLTRLIVVVDTTKEWTRAWINGQRLTGNQQIDDLILTYDLQLGERWYFSNYHTLISSKPLNLLALKNFFKKIDGVLDAGPDGLIGDGNDIVFNYSRSNKIYTFVIGWGDCLAGCMFKHYWEVAVTPDEKVRFIKQYGDPI</sequence>
<dbReference type="Proteomes" id="UP000007394">
    <property type="component" value="Chromosome"/>
</dbReference>
<organism evidence="1 2">
    <name type="scientific">Ignavibacterium album (strain DSM 19864 / JCM 16511 / NBRC 101810 / Mat9-16)</name>
    <dbReference type="NCBI Taxonomy" id="945713"/>
    <lineage>
        <taxon>Bacteria</taxon>
        <taxon>Pseudomonadati</taxon>
        <taxon>Ignavibacteriota</taxon>
        <taxon>Ignavibacteria</taxon>
        <taxon>Ignavibacteriales</taxon>
        <taxon>Ignavibacteriaceae</taxon>
        <taxon>Ignavibacterium</taxon>
    </lineage>
</organism>
<dbReference type="RefSeq" id="WP_014559375.1">
    <property type="nucleotide sequence ID" value="NC_017464.1"/>
</dbReference>
<dbReference type="eggNOG" id="ENOG5033561">
    <property type="taxonomic scope" value="Bacteria"/>
</dbReference>
<dbReference type="STRING" id="945713.IALB_0505"/>
<dbReference type="KEGG" id="ial:IALB_0505"/>
<evidence type="ECO:0000313" key="2">
    <source>
        <dbReference type="Proteomes" id="UP000007394"/>
    </source>
</evidence>
<gene>
    <name evidence="1" type="ordered locus">IALB_0505</name>
</gene>
<keyword evidence="2" id="KW-1185">Reference proteome</keyword>
<dbReference type="HOGENOM" id="CLU_1076705_0_0_10"/>
<dbReference type="EMBL" id="CP003418">
    <property type="protein sequence ID" value="AFH48217.1"/>
    <property type="molecule type" value="Genomic_DNA"/>
</dbReference>
<evidence type="ECO:0000313" key="1">
    <source>
        <dbReference type="EMBL" id="AFH48217.1"/>
    </source>
</evidence>
<accession>I0AGW0</accession>
<reference evidence="1 2" key="1">
    <citation type="journal article" date="2012" name="Front. Microbiol.">
        <title>Complete genome of Ignavibacterium album, a metabolically versatile, flagellated, facultative anaerobe from the phylum Chlorobi.</title>
        <authorList>
            <person name="Liu Z."/>
            <person name="Frigaard N.-U."/>
            <person name="Vogl K."/>
            <person name="Iino T."/>
            <person name="Ohkuma M."/>
            <person name="Overmann J."/>
            <person name="Bryant D.A."/>
        </authorList>
    </citation>
    <scope>NUCLEOTIDE SEQUENCE [LARGE SCALE GENOMIC DNA]</scope>
    <source>
        <strain evidence="2">DSM 19864 / JCM 16511 / NBRC 101810 / Mat9-16</strain>
    </source>
</reference>